<name>A0A3R7MMK7_PENVA</name>
<sequence>MIYRPRRLPLPRPPFFISSLFLLLSSPSLCFFALLFPLFLHLPSPLFFHSLFFTLSFSISFYYYDYIPFFSLPLVSLYFLYSFLPSFTSFPLLPHSPLASILTYSFTSCYLFLPLPLSFLFAPPHPFFSLLLLLLLISPFLIPPSVFSLFILALRDAVSHQDGRAEGGAGFVSTGRRLVSGQNPAKNEKSRTLFSKIKIDLKPGFRSRERRRRRAGKEPAPPSFASRFSPKDRIILIDPLTIRCYSIILHPPVTTLPFTRSHLSAAVRRRRCGPSASGRQSMAPPVAKGGHLHVFFPTERKAEGNTALVGGGNCYKVCCFVLGTVCFGAELIASGLSLSLLTVPETFRTFRHAETRVSDVFRSALVLFRVISYSDGMICREICV</sequence>
<proteinExistence type="predicted"/>
<evidence type="ECO:0000256" key="1">
    <source>
        <dbReference type="SAM" id="MobiDB-lite"/>
    </source>
</evidence>
<dbReference type="Proteomes" id="UP000283509">
    <property type="component" value="Unassembled WGS sequence"/>
</dbReference>
<accession>A0A3R7MMK7</accession>
<evidence type="ECO:0000256" key="2">
    <source>
        <dbReference type="SAM" id="Phobius"/>
    </source>
</evidence>
<feature type="region of interest" description="Disordered" evidence="1">
    <location>
        <begin position="207"/>
        <end position="226"/>
    </location>
</feature>
<feature type="non-terminal residue" evidence="3">
    <location>
        <position position="384"/>
    </location>
</feature>
<keyword evidence="2" id="KW-0812">Transmembrane</keyword>
<feature type="transmembrane region" description="Helical" evidence="2">
    <location>
        <begin position="70"/>
        <end position="94"/>
    </location>
</feature>
<feature type="transmembrane region" description="Helical" evidence="2">
    <location>
        <begin position="15"/>
        <end position="39"/>
    </location>
</feature>
<reference evidence="3 4" key="2">
    <citation type="submission" date="2019-01" db="EMBL/GenBank/DDBJ databases">
        <title>The decoding of complex shrimp genome reveals the adaptation for benthos swimmer, frequently molting mechanism and breeding impact on genome.</title>
        <authorList>
            <person name="Sun Y."/>
            <person name="Gao Y."/>
            <person name="Yu Y."/>
        </authorList>
    </citation>
    <scope>NUCLEOTIDE SEQUENCE [LARGE SCALE GENOMIC DNA]</scope>
    <source>
        <tissue evidence="3">Muscle</tissue>
    </source>
</reference>
<dbReference type="EMBL" id="QCYY01001054">
    <property type="protein sequence ID" value="ROT80883.1"/>
    <property type="molecule type" value="Genomic_DNA"/>
</dbReference>
<evidence type="ECO:0000313" key="4">
    <source>
        <dbReference type="Proteomes" id="UP000283509"/>
    </source>
</evidence>
<evidence type="ECO:0000313" key="3">
    <source>
        <dbReference type="EMBL" id="ROT80883.1"/>
    </source>
</evidence>
<gene>
    <name evidence="3" type="ORF">C7M84_000368</name>
</gene>
<keyword evidence="4" id="KW-1185">Reference proteome</keyword>
<reference evidence="3 4" key="1">
    <citation type="submission" date="2018-04" db="EMBL/GenBank/DDBJ databases">
        <authorList>
            <person name="Zhang X."/>
            <person name="Yuan J."/>
            <person name="Li F."/>
            <person name="Xiang J."/>
        </authorList>
    </citation>
    <scope>NUCLEOTIDE SEQUENCE [LARGE SCALE GENOMIC DNA]</scope>
    <source>
        <tissue evidence="3">Muscle</tissue>
    </source>
</reference>
<organism evidence="3 4">
    <name type="scientific">Penaeus vannamei</name>
    <name type="common">Whiteleg shrimp</name>
    <name type="synonym">Litopenaeus vannamei</name>
    <dbReference type="NCBI Taxonomy" id="6689"/>
    <lineage>
        <taxon>Eukaryota</taxon>
        <taxon>Metazoa</taxon>
        <taxon>Ecdysozoa</taxon>
        <taxon>Arthropoda</taxon>
        <taxon>Crustacea</taxon>
        <taxon>Multicrustacea</taxon>
        <taxon>Malacostraca</taxon>
        <taxon>Eumalacostraca</taxon>
        <taxon>Eucarida</taxon>
        <taxon>Decapoda</taxon>
        <taxon>Dendrobranchiata</taxon>
        <taxon>Penaeoidea</taxon>
        <taxon>Penaeidae</taxon>
        <taxon>Penaeus</taxon>
    </lineage>
</organism>
<feature type="transmembrane region" description="Helical" evidence="2">
    <location>
        <begin position="127"/>
        <end position="154"/>
    </location>
</feature>
<keyword evidence="2" id="KW-1133">Transmembrane helix</keyword>
<dbReference type="AlphaFoldDB" id="A0A3R7MMK7"/>
<comment type="caution">
    <text evidence="3">The sequence shown here is derived from an EMBL/GenBank/DDBJ whole genome shotgun (WGS) entry which is preliminary data.</text>
</comment>
<keyword evidence="2" id="KW-0472">Membrane</keyword>
<protein>
    <submittedName>
        <fullName evidence="3">Uncharacterized protein</fullName>
    </submittedName>
</protein>
<feature type="transmembrane region" description="Helical" evidence="2">
    <location>
        <begin position="46"/>
        <end position="64"/>
    </location>
</feature>
<feature type="transmembrane region" description="Helical" evidence="2">
    <location>
        <begin position="101"/>
        <end position="121"/>
    </location>
</feature>